<dbReference type="Gene3D" id="1.10.340.70">
    <property type="match status" value="1"/>
</dbReference>
<proteinExistence type="predicted"/>
<accession>A0AAF0PRG4</accession>
<gene>
    <name evidence="2" type="ORF">MTR67_003134</name>
</gene>
<dbReference type="AlphaFoldDB" id="A0AAF0PRG4"/>
<dbReference type="Pfam" id="PF17921">
    <property type="entry name" value="Integrase_H2C2"/>
    <property type="match status" value="1"/>
</dbReference>
<dbReference type="Proteomes" id="UP001234989">
    <property type="component" value="Chromosome 1"/>
</dbReference>
<evidence type="ECO:0000259" key="1">
    <source>
        <dbReference type="Pfam" id="PF17921"/>
    </source>
</evidence>
<organism evidence="2 3">
    <name type="scientific">Solanum verrucosum</name>
    <dbReference type="NCBI Taxonomy" id="315347"/>
    <lineage>
        <taxon>Eukaryota</taxon>
        <taxon>Viridiplantae</taxon>
        <taxon>Streptophyta</taxon>
        <taxon>Embryophyta</taxon>
        <taxon>Tracheophyta</taxon>
        <taxon>Spermatophyta</taxon>
        <taxon>Magnoliopsida</taxon>
        <taxon>eudicotyledons</taxon>
        <taxon>Gunneridae</taxon>
        <taxon>Pentapetalae</taxon>
        <taxon>asterids</taxon>
        <taxon>lamiids</taxon>
        <taxon>Solanales</taxon>
        <taxon>Solanaceae</taxon>
        <taxon>Solanoideae</taxon>
        <taxon>Solaneae</taxon>
        <taxon>Solanum</taxon>
    </lineage>
</organism>
<sequence length="184" mass="21392">MNIVVKGISHIWIHMGESVAQVEEGKNVLVRDVHRLARLGVRLVYSNESGEVVQNGLKSSFVSDVKAKQCVDQGHLCVPNFDNLREKILSKVQSSRCSIYPRATKMYRDLQEVYWWNGMKKDIAEFMAKCPNYQHVKVEHQKPEGPKLVHEAMEKVWLIRERLRMAQSRQKSYDDVREEILSLI</sequence>
<feature type="domain" description="Integrase zinc-binding" evidence="1">
    <location>
        <begin position="83"/>
        <end position="138"/>
    </location>
</feature>
<dbReference type="InterPro" id="IPR041588">
    <property type="entry name" value="Integrase_H2C2"/>
</dbReference>
<name>A0AAF0PRG4_SOLVR</name>
<evidence type="ECO:0000313" key="2">
    <source>
        <dbReference type="EMBL" id="WMV09749.1"/>
    </source>
</evidence>
<keyword evidence="3" id="KW-1185">Reference proteome</keyword>
<dbReference type="EMBL" id="CP133612">
    <property type="protein sequence ID" value="WMV09749.1"/>
    <property type="molecule type" value="Genomic_DNA"/>
</dbReference>
<evidence type="ECO:0000313" key="3">
    <source>
        <dbReference type="Proteomes" id="UP001234989"/>
    </source>
</evidence>
<reference evidence="2" key="1">
    <citation type="submission" date="2023-08" db="EMBL/GenBank/DDBJ databases">
        <title>A de novo genome assembly of Solanum verrucosum Schlechtendal, a Mexican diploid species geographically isolated from the other diploid A-genome species in potato relatives.</title>
        <authorList>
            <person name="Hosaka K."/>
        </authorList>
    </citation>
    <scope>NUCLEOTIDE SEQUENCE</scope>
    <source>
        <tissue evidence="2">Young leaves</tissue>
    </source>
</reference>
<dbReference type="InterPro" id="IPR052160">
    <property type="entry name" value="Gypsy_RT_Integrase-like"/>
</dbReference>
<dbReference type="PANTHER" id="PTHR47266">
    <property type="entry name" value="ENDONUCLEASE-RELATED"/>
    <property type="match status" value="1"/>
</dbReference>
<protein>
    <recommendedName>
        <fullName evidence="1">Integrase zinc-binding domain-containing protein</fullName>
    </recommendedName>
</protein>